<dbReference type="WBParaSite" id="SMUV_0001103901-mRNA-1">
    <property type="protein sequence ID" value="SMUV_0001103901-mRNA-1"/>
    <property type="gene ID" value="SMUV_0001103901"/>
</dbReference>
<reference evidence="3" key="1">
    <citation type="submission" date="2017-02" db="UniProtKB">
        <authorList>
            <consortium name="WormBaseParasite"/>
        </authorList>
    </citation>
    <scope>IDENTIFICATION</scope>
</reference>
<organism evidence="2 3">
    <name type="scientific">Syphacia muris</name>
    <dbReference type="NCBI Taxonomy" id="451379"/>
    <lineage>
        <taxon>Eukaryota</taxon>
        <taxon>Metazoa</taxon>
        <taxon>Ecdysozoa</taxon>
        <taxon>Nematoda</taxon>
        <taxon>Chromadorea</taxon>
        <taxon>Rhabditida</taxon>
        <taxon>Spirurina</taxon>
        <taxon>Oxyuridomorpha</taxon>
        <taxon>Oxyuroidea</taxon>
        <taxon>Oxyuridae</taxon>
        <taxon>Syphacia</taxon>
    </lineage>
</organism>
<feature type="region of interest" description="Disordered" evidence="1">
    <location>
        <begin position="136"/>
        <end position="170"/>
    </location>
</feature>
<evidence type="ECO:0000313" key="2">
    <source>
        <dbReference type="Proteomes" id="UP000046393"/>
    </source>
</evidence>
<evidence type="ECO:0000313" key="3">
    <source>
        <dbReference type="WBParaSite" id="SMUV_0001103901-mRNA-1"/>
    </source>
</evidence>
<sequence length="227" mass="24028">MEFCWSVPLLPKQNASISTEKASEQLTRLRKSFIAELNKDGSVDQILTNDISECFSNCFCCCCEPQTTNYANQQSDSSTCVIDLEPIRCTVQPAPLLVEAQPAAVPLQIQPAPVVCQIKPAPVSATINQQSTSSCVSKGKPTCSCSQSSSTNCTKTSSSATENVPNTPSSTNQQTACAQIVVSCAQPAQSPSGTSANNATEKKPQQCSCCCCCNQNVQANLQTKAKA</sequence>
<proteinExistence type="predicted"/>
<dbReference type="Proteomes" id="UP000046393">
    <property type="component" value="Unplaced"/>
</dbReference>
<feature type="compositionally biased region" description="Low complexity" evidence="1">
    <location>
        <begin position="142"/>
        <end position="161"/>
    </location>
</feature>
<name>A0A0N5B187_9BILA</name>
<protein>
    <submittedName>
        <fullName evidence="3">Uncharacterized protein</fullName>
    </submittedName>
</protein>
<dbReference type="AlphaFoldDB" id="A0A0N5B187"/>
<accession>A0A0N5B187</accession>
<keyword evidence="2" id="KW-1185">Reference proteome</keyword>
<evidence type="ECO:0000256" key="1">
    <source>
        <dbReference type="SAM" id="MobiDB-lite"/>
    </source>
</evidence>